<evidence type="ECO:0000256" key="1">
    <source>
        <dbReference type="SAM" id="MobiDB-lite"/>
    </source>
</evidence>
<dbReference type="EMBL" id="PIUK01000116">
    <property type="protein sequence ID" value="MBY6276873.1"/>
    <property type="molecule type" value="Genomic_DNA"/>
</dbReference>
<feature type="region of interest" description="Disordered" evidence="1">
    <location>
        <begin position="31"/>
        <end position="52"/>
    </location>
</feature>
<dbReference type="PANTHER" id="PTHR39158">
    <property type="entry name" value="OS08G0560600 PROTEIN"/>
    <property type="match status" value="1"/>
</dbReference>
<dbReference type="Pfam" id="PF09350">
    <property type="entry name" value="DJC28_CD"/>
    <property type="match status" value="1"/>
</dbReference>
<dbReference type="Proteomes" id="UP000732377">
    <property type="component" value="Unassembled WGS sequence"/>
</dbReference>
<evidence type="ECO:0000313" key="3">
    <source>
        <dbReference type="EMBL" id="MBY6276873.1"/>
    </source>
</evidence>
<protein>
    <recommendedName>
        <fullName evidence="2">DnaJ homologue subfamily C member 28 conserved domain-containing protein</fullName>
    </recommendedName>
</protein>
<organism evidence="3 4">
    <name type="scientific">Symbiobacterium thermophilum</name>
    <dbReference type="NCBI Taxonomy" id="2734"/>
    <lineage>
        <taxon>Bacteria</taxon>
        <taxon>Bacillati</taxon>
        <taxon>Bacillota</taxon>
        <taxon>Clostridia</taxon>
        <taxon>Eubacteriales</taxon>
        <taxon>Symbiobacteriaceae</taxon>
        <taxon>Symbiobacterium</taxon>
    </lineage>
</organism>
<dbReference type="AlphaFoldDB" id="A0A953I9H9"/>
<reference evidence="3" key="1">
    <citation type="submission" date="2017-11" db="EMBL/GenBank/DDBJ databases">
        <title>Three new genomes from thermophilic consortium.</title>
        <authorList>
            <person name="Quaggio R."/>
            <person name="Amgarten D."/>
            <person name="Setubal J.C."/>
        </authorList>
    </citation>
    <scope>NUCLEOTIDE SEQUENCE</scope>
    <source>
        <strain evidence="3">ZCTH01-B2</strain>
    </source>
</reference>
<sequence length="128" mass="15139">MQDDNARKTPPPPKFSAGWLDEIITEAMRRGEFDNLPGKGRPLDLEKDEPDPYAREGSWVVNRILRENKAAPLWIELEKSIREDREWLATHPKDHPERQARIQELNDKIMLFNLNKPRGILDKLRYRE</sequence>
<evidence type="ECO:0000313" key="4">
    <source>
        <dbReference type="Proteomes" id="UP000732377"/>
    </source>
</evidence>
<name>A0A953I9H9_SYMTR</name>
<dbReference type="InterPro" id="IPR052573">
    <property type="entry name" value="DnaJ_C_subfamily_28"/>
</dbReference>
<gene>
    <name evidence="3" type="ORF">CWE10_11800</name>
</gene>
<proteinExistence type="predicted"/>
<dbReference type="RefSeq" id="WP_273379976.1">
    <property type="nucleotide sequence ID" value="NZ_PIUK01000116.1"/>
</dbReference>
<feature type="domain" description="DnaJ homologue subfamily C member 28 conserved" evidence="2">
    <location>
        <begin position="19"/>
        <end position="88"/>
    </location>
</feature>
<dbReference type="PANTHER" id="PTHR39158:SF1">
    <property type="entry name" value="DNAJ HOMOLOG SUBFAMILY C MEMBER 28"/>
    <property type="match status" value="1"/>
</dbReference>
<comment type="caution">
    <text evidence="3">The sequence shown here is derived from an EMBL/GenBank/DDBJ whole genome shotgun (WGS) entry which is preliminary data.</text>
</comment>
<evidence type="ECO:0000259" key="2">
    <source>
        <dbReference type="Pfam" id="PF09350"/>
    </source>
</evidence>
<accession>A0A953I9H9</accession>
<dbReference type="InterPro" id="IPR018961">
    <property type="entry name" value="DnaJ_homolog_subfam-C_membr-28"/>
</dbReference>
<feature type="compositionally biased region" description="Basic and acidic residues" evidence="1">
    <location>
        <begin position="41"/>
        <end position="52"/>
    </location>
</feature>